<feature type="compositionally biased region" description="Basic residues" evidence="7">
    <location>
        <begin position="34"/>
        <end position="49"/>
    </location>
</feature>
<dbReference type="InterPro" id="IPR005818">
    <property type="entry name" value="Histone_H1/H5_H15"/>
</dbReference>
<evidence type="ECO:0000313" key="10">
    <source>
        <dbReference type="Proteomes" id="UP001634394"/>
    </source>
</evidence>
<evidence type="ECO:0000256" key="7">
    <source>
        <dbReference type="SAM" id="MobiDB-lite"/>
    </source>
</evidence>
<dbReference type="Pfam" id="PF00538">
    <property type="entry name" value="Linker_histone"/>
    <property type="match status" value="1"/>
</dbReference>
<dbReference type="SMART" id="SM00526">
    <property type="entry name" value="H15"/>
    <property type="match status" value="1"/>
</dbReference>
<evidence type="ECO:0000256" key="6">
    <source>
        <dbReference type="RuleBase" id="RU003894"/>
    </source>
</evidence>
<dbReference type="CDD" id="cd00073">
    <property type="entry name" value="H15"/>
    <property type="match status" value="1"/>
</dbReference>
<dbReference type="PRINTS" id="PR00624">
    <property type="entry name" value="HISTONEH5"/>
</dbReference>
<gene>
    <name evidence="9" type="ORF">ACJMK2_024390</name>
</gene>
<name>A0ABD3T765_SINWO</name>
<feature type="compositionally biased region" description="Basic residues" evidence="7">
    <location>
        <begin position="151"/>
        <end position="190"/>
    </location>
</feature>
<dbReference type="PANTHER" id="PTHR11467:SF36">
    <property type="entry name" value="HISTONE 24-RELATED"/>
    <property type="match status" value="1"/>
</dbReference>
<accession>A0ABD3T765</accession>
<comment type="caution">
    <text evidence="9">The sequence shown here is derived from an EMBL/GenBank/DDBJ whole genome shotgun (WGS) entry which is preliminary data.</text>
</comment>
<evidence type="ECO:0000256" key="3">
    <source>
        <dbReference type="ARBA" id="ARBA00022454"/>
    </source>
</evidence>
<dbReference type="AlphaFoldDB" id="A0ABD3T765"/>
<dbReference type="PROSITE" id="PS51504">
    <property type="entry name" value="H15"/>
    <property type="match status" value="1"/>
</dbReference>
<dbReference type="Proteomes" id="UP001634394">
    <property type="component" value="Unassembled WGS sequence"/>
</dbReference>
<reference evidence="9 10" key="1">
    <citation type="submission" date="2024-11" db="EMBL/GenBank/DDBJ databases">
        <title>Chromosome-level genome assembly of the freshwater bivalve Anodonta woodiana.</title>
        <authorList>
            <person name="Chen X."/>
        </authorList>
    </citation>
    <scope>NUCLEOTIDE SEQUENCE [LARGE SCALE GENOMIC DNA]</scope>
    <source>
        <strain evidence="9">MN2024</strain>
        <tissue evidence="9">Gills</tissue>
    </source>
</reference>
<keyword evidence="4 6" id="KW-0238">DNA-binding</keyword>
<evidence type="ECO:0000256" key="5">
    <source>
        <dbReference type="ARBA" id="ARBA00023242"/>
    </source>
</evidence>
<feature type="compositionally biased region" description="Basic residues" evidence="7">
    <location>
        <begin position="196"/>
        <end position="206"/>
    </location>
</feature>
<dbReference type="PANTHER" id="PTHR11467">
    <property type="entry name" value="HISTONE H1"/>
    <property type="match status" value="1"/>
</dbReference>
<dbReference type="FunFam" id="1.10.10.10:FF:000140">
    <property type="entry name" value="Histone H1.0"/>
    <property type="match status" value="1"/>
</dbReference>
<sequence length="231" mass="24220">MADAVAETSPAGPDPVADPVPAKTTKAAKVAKPAAKKSKSKKAPTNHPKYHAMIKEALEALKERNGSSRQAIHKYIMQHYNVGKDEKIVNNHLKLALRAGVKNGTLKQSKGTGASGSFRVGEKAKPEKKAKSAEKKPKAKATKVAVEKKAKSPKAAKSPKKVKKPKAAKKAKSPKKEKSPKKAKQAKSPKKAAATKGKKAPAKGKKTAAPAAETPASVPVPTDAAASDQEQ</sequence>
<evidence type="ECO:0000259" key="8">
    <source>
        <dbReference type="PROSITE" id="PS51504"/>
    </source>
</evidence>
<dbReference type="InterPro" id="IPR036390">
    <property type="entry name" value="WH_DNA-bd_sf"/>
</dbReference>
<evidence type="ECO:0000256" key="4">
    <source>
        <dbReference type="ARBA" id="ARBA00023125"/>
    </source>
</evidence>
<dbReference type="GO" id="GO:0005694">
    <property type="term" value="C:chromosome"/>
    <property type="evidence" value="ECO:0007669"/>
    <property type="project" value="UniProtKB-SubCell"/>
</dbReference>
<keyword evidence="5 6" id="KW-0539">Nucleus</keyword>
<evidence type="ECO:0000256" key="2">
    <source>
        <dbReference type="ARBA" id="ARBA00004286"/>
    </source>
</evidence>
<evidence type="ECO:0000313" key="9">
    <source>
        <dbReference type="EMBL" id="KAL3832776.1"/>
    </source>
</evidence>
<dbReference type="GO" id="GO:0005634">
    <property type="term" value="C:nucleus"/>
    <property type="evidence" value="ECO:0007669"/>
    <property type="project" value="UniProtKB-SubCell"/>
</dbReference>
<protein>
    <recommendedName>
        <fullName evidence="8">H15 domain-containing protein</fullName>
    </recommendedName>
</protein>
<comment type="subcellular location">
    <subcellularLocation>
        <location evidence="2">Chromosome</location>
    </subcellularLocation>
    <subcellularLocation>
        <location evidence="1 6">Nucleus</location>
    </subcellularLocation>
</comment>
<feature type="region of interest" description="Disordered" evidence="7">
    <location>
        <begin position="1"/>
        <end position="49"/>
    </location>
</feature>
<proteinExistence type="inferred from homology"/>
<comment type="similarity">
    <text evidence="6">Belongs to the histone H1/H5 family.</text>
</comment>
<dbReference type="InterPro" id="IPR036388">
    <property type="entry name" value="WH-like_DNA-bd_sf"/>
</dbReference>
<keyword evidence="3 6" id="KW-0158">Chromosome</keyword>
<dbReference type="SUPFAM" id="SSF46785">
    <property type="entry name" value="Winged helix' DNA-binding domain"/>
    <property type="match status" value="1"/>
</dbReference>
<feature type="compositionally biased region" description="Low complexity" evidence="7">
    <location>
        <begin position="207"/>
        <end position="221"/>
    </location>
</feature>
<organism evidence="9 10">
    <name type="scientific">Sinanodonta woodiana</name>
    <name type="common">Chinese pond mussel</name>
    <name type="synonym">Anodonta woodiana</name>
    <dbReference type="NCBI Taxonomy" id="1069815"/>
    <lineage>
        <taxon>Eukaryota</taxon>
        <taxon>Metazoa</taxon>
        <taxon>Spiralia</taxon>
        <taxon>Lophotrochozoa</taxon>
        <taxon>Mollusca</taxon>
        <taxon>Bivalvia</taxon>
        <taxon>Autobranchia</taxon>
        <taxon>Heteroconchia</taxon>
        <taxon>Palaeoheterodonta</taxon>
        <taxon>Unionida</taxon>
        <taxon>Unionoidea</taxon>
        <taxon>Unionidae</taxon>
        <taxon>Unioninae</taxon>
        <taxon>Sinanodonta</taxon>
    </lineage>
</organism>
<feature type="compositionally biased region" description="Basic and acidic residues" evidence="7">
    <location>
        <begin position="120"/>
        <end position="136"/>
    </location>
</feature>
<feature type="compositionally biased region" description="Low complexity" evidence="7">
    <location>
        <begin position="19"/>
        <end position="33"/>
    </location>
</feature>
<keyword evidence="10" id="KW-1185">Reference proteome</keyword>
<dbReference type="EMBL" id="JBJQND010000019">
    <property type="protein sequence ID" value="KAL3832776.1"/>
    <property type="molecule type" value="Genomic_DNA"/>
</dbReference>
<feature type="region of interest" description="Disordered" evidence="7">
    <location>
        <begin position="100"/>
        <end position="231"/>
    </location>
</feature>
<dbReference type="GO" id="GO:0003677">
    <property type="term" value="F:DNA binding"/>
    <property type="evidence" value="ECO:0007669"/>
    <property type="project" value="UniProtKB-KW"/>
</dbReference>
<dbReference type="Gene3D" id="1.10.10.10">
    <property type="entry name" value="Winged helix-like DNA-binding domain superfamily/Winged helix DNA-binding domain"/>
    <property type="match status" value="1"/>
</dbReference>
<dbReference type="InterPro" id="IPR005819">
    <property type="entry name" value="H1/H5"/>
</dbReference>
<evidence type="ECO:0000256" key="1">
    <source>
        <dbReference type="ARBA" id="ARBA00004123"/>
    </source>
</evidence>
<feature type="domain" description="H15" evidence="8">
    <location>
        <begin position="46"/>
        <end position="122"/>
    </location>
</feature>